<feature type="region of interest" description="Disordered" evidence="1">
    <location>
        <begin position="145"/>
        <end position="173"/>
    </location>
</feature>
<evidence type="ECO:0000256" key="1">
    <source>
        <dbReference type="SAM" id="MobiDB-lite"/>
    </source>
</evidence>
<feature type="compositionally biased region" description="Basic and acidic residues" evidence="1">
    <location>
        <begin position="164"/>
        <end position="173"/>
    </location>
</feature>
<name>A0ABP0L200_9DINO</name>
<evidence type="ECO:0000313" key="4">
    <source>
        <dbReference type="Proteomes" id="UP001642484"/>
    </source>
</evidence>
<feature type="non-terminal residue" evidence="3">
    <location>
        <position position="1"/>
    </location>
</feature>
<evidence type="ECO:0000313" key="2">
    <source>
        <dbReference type="EMBL" id="CAK9032805.1"/>
    </source>
</evidence>
<evidence type="ECO:0000313" key="3">
    <source>
        <dbReference type="EMBL" id="CAK9032807.1"/>
    </source>
</evidence>
<keyword evidence="4" id="KW-1185">Reference proteome</keyword>
<organism evidence="3 4">
    <name type="scientific">Durusdinium trenchii</name>
    <dbReference type="NCBI Taxonomy" id="1381693"/>
    <lineage>
        <taxon>Eukaryota</taxon>
        <taxon>Sar</taxon>
        <taxon>Alveolata</taxon>
        <taxon>Dinophyceae</taxon>
        <taxon>Suessiales</taxon>
        <taxon>Symbiodiniaceae</taxon>
        <taxon>Durusdinium</taxon>
    </lineage>
</organism>
<dbReference type="EMBL" id="CAXAMN010010805">
    <property type="protein sequence ID" value="CAK9032807.1"/>
    <property type="molecule type" value="Genomic_DNA"/>
</dbReference>
<gene>
    <name evidence="2" type="ORF">CCMP2556_LOCUS18814</name>
    <name evidence="3" type="ORF">CCMP2556_LOCUS18815</name>
</gene>
<reference evidence="3 4" key="1">
    <citation type="submission" date="2024-02" db="EMBL/GenBank/DDBJ databases">
        <authorList>
            <person name="Chen Y."/>
            <person name="Shah S."/>
            <person name="Dougan E. K."/>
            <person name="Thang M."/>
            <person name="Chan C."/>
        </authorList>
    </citation>
    <scope>NUCLEOTIDE SEQUENCE [LARGE SCALE GENOMIC DNA]</scope>
</reference>
<proteinExistence type="predicted"/>
<comment type="caution">
    <text evidence="3">The sequence shown here is derived from an EMBL/GenBank/DDBJ whole genome shotgun (WGS) entry which is preliminary data.</text>
</comment>
<sequence>EIFAKRGATLFRNIVSPKDVAFQAPESAEVLEAPRGYKRADAKVKCEACGKRTPSSLPRCGYCGIENAKHCPIQDAVSQGIKQQGYTKKIPAVVDTAAELSGIETAAKANLVRWSGDLTGEMRKRKSSEEAQGDLPEGGVLRLQGQPALKKAAAETSASSLPQKEPETKEPEPLKLELDLDDPADAVQFLLSKFKAAERDKLQPVCRFFVQELRKGKKEPLVDLLQEEVIGPKVLDSGKGRQSWAAAWSANRAQRFVTVNM</sequence>
<dbReference type="EMBL" id="CAXAMN010010804">
    <property type="protein sequence ID" value="CAK9032805.1"/>
    <property type="molecule type" value="Genomic_DNA"/>
</dbReference>
<protein>
    <submittedName>
        <fullName evidence="3">Uncharacterized protein</fullName>
    </submittedName>
</protein>
<dbReference type="Proteomes" id="UP001642484">
    <property type="component" value="Unassembled WGS sequence"/>
</dbReference>
<accession>A0ABP0L200</accession>